<dbReference type="InterPro" id="IPR036046">
    <property type="entry name" value="Acylphosphatase-like_dom_sf"/>
</dbReference>
<dbReference type="PROSITE" id="PS51160">
    <property type="entry name" value="ACYLPHOSPHATASE_3"/>
    <property type="match status" value="1"/>
</dbReference>
<protein>
    <recommendedName>
        <fullName evidence="1">Acylphosphatase</fullName>
    </recommendedName>
    <alternativeName>
        <fullName evidence="2">Acylphosphate phosphohydrolase</fullName>
    </alternativeName>
</protein>
<dbReference type="InterPro" id="IPR011761">
    <property type="entry name" value="ATP-grasp"/>
</dbReference>
<dbReference type="EMBL" id="JACOOL010000001">
    <property type="protein sequence ID" value="MBC5635699.1"/>
    <property type="molecule type" value="Genomic_DNA"/>
</dbReference>
<keyword evidence="3" id="KW-0547">Nucleotide-binding</keyword>
<evidence type="ECO:0000256" key="3">
    <source>
        <dbReference type="PROSITE-ProRule" id="PRU00409"/>
    </source>
</evidence>
<evidence type="ECO:0000259" key="7">
    <source>
        <dbReference type="PROSITE" id="PS51160"/>
    </source>
</evidence>
<proteinExistence type="inferred from homology"/>
<dbReference type="GO" id="GO:0009432">
    <property type="term" value="P:SOS response"/>
    <property type="evidence" value="ECO:0007669"/>
    <property type="project" value="TreeGrafter"/>
</dbReference>
<organism evidence="8 9">
    <name type="scientific">Ornithinibacillus hominis</name>
    <dbReference type="NCBI Taxonomy" id="2763055"/>
    <lineage>
        <taxon>Bacteria</taxon>
        <taxon>Bacillati</taxon>
        <taxon>Bacillota</taxon>
        <taxon>Bacilli</taxon>
        <taxon>Bacillales</taxon>
        <taxon>Bacillaceae</taxon>
        <taxon>Ornithinibacillus</taxon>
    </lineage>
</organism>
<dbReference type="InterPro" id="IPR013815">
    <property type="entry name" value="ATP_grasp_subdomain_1"/>
</dbReference>
<dbReference type="SUPFAM" id="SSF56059">
    <property type="entry name" value="Glutathione synthetase ATP-binding domain-like"/>
    <property type="match status" value="1"/>
</dbReference>
<evidence type="ECO:0000256" key="1">
    <source>
        <dbReference type="ARBA" id="ARBA00015991"/>
    </source>
</evidence>
<dbReference type="Pfam" id="PF00708">
    <property type="entry name" value="Acylphosphatase"/>
    <property type="match status" value="1"/>
</dbReference>
<feature type="domain" description="ATP-grasp" evidence="6">
    <location>
        <begin position="16"/>
        <end position="269"/>
    </location>
</feature>
<dbReference type="PANTHER" id="PTHR21621">
    <property type="entry name" value="RIBOSOMAL PROTEIN S6 MODIFICATION PROTEIN"/>
    <property type="match status" value="1"/>
</dbReference>
<evidence type="ECO:0000313" key="8">
    <source>
        <dbReference type="EMBL" id="MBC5635699.1"/>
    </source>
</evidence>
<dbReference type="RefSeq" id="WP_186868387.1">
    <property type="nucleotide sequence ID" value="NZ_JACOOL010000001.1"/>
</dbReference>
<dbReference type="SUPFAM" id="SSF54975">
    <property type="entry name" value="Acylphosphatase/BLUF domain-like"/>
    <property type="match status" value="1"/>
</dbReference>
<comment type="caution">
    <text evidence="4">Lacks conserved residue(s) required for the propagation of feature annotation.</text>
</comment>
<dbReference type="GO" id="GO:0046872">
    <property type="term" value="F:metal ion binding"/>
    <property type="evidence" value="ECO:0007669"/>
    <property type="project" value="InterPro"/>
</dbReference>
<dbReference type="InterPro" id="IPR003806">
    <property type="entry name" value="ATP-grasp_PylC-type"/>
</dbReference>
<evidence type="ECO:0000256" key="5">
    <source>
        <dbReference type="RuleBase" id="RU004168"/>
    </source>
</evidence>
<dbReference type="Gene3D" id="3.30.70.100">
    <property type="match status" value="1"/>
</dbReference>
<keyword evidence="9" id="KW-1185">Reference proteome</keyword>
<keyword evidence="3" id="KW-0067">ATP-binding</keyword>
<dbReference type="PANTHER" id="PTHR21621:SF0">
    <property type="entry name" value="BETA-CITRYLGLUTAMATE SYNTHASE B-RELATED"/>
    <property type="match status" value="1"/>
</dbReference>
<evidence type="ECO:0000256" key="2">
    <source>
        <dbReference type="ARBA" id="ARBA00032904"/>
    </source>
</evidence>
<dbReference type="Gene3D" id="3.30.470.20">
    <property type="entry name" value="ATP-grasp fold, B domain"/>
    <property type="match status" value="2"/>
</dbReference>
<dbReference type="GO" id="GO:0018169">
    <property type="term" value="F:ribosomal S6-glutamic acid ligase activity"/>
    <property type="evidence" value="ECO:0007669"/>
    <property type="project" value="TreeGrafter"/>
</dbReference>
<feature type="domain" description="Acylphosphatase-like" evidence="7">
    <location>
        <begin position="309"/>
        <end position="396"/>
    </location>
</feature>
<dbReference type="InterPro" id="IPR001792">
    <property type="entry name" value="Acylphosphatase-like_dom"/>
</dbReference>
<comment type="similarity">
    <text evidence="5">Belongs to the acylphosphatase family.</text>
</comment>
<gene>
    <name evidence="8" type="ORF">H8S33_02555</name>
</gene>
<name>A0A923L3A6_9BACI</name>
<dbReference type="AlphaFoldDB" id="A0A923L3A6"/>
<reference evidence="8" key="1">
    <citation type="submission" date="2020-08" db="EMBL/GenBank/DDBJ databases">
        <title>Genome public.</title>
        <authorList>
            <person name="Liu C."/>
            <person name="Sun Q."/>
        </authorList>
    </citation>
    <scope>NUCLEOTIDE SEQUENCE</scope>
    <source>
        <strain evidence="8">BX22</strain>
    </source>
</reference>
<comment type="caution">
    <text evidence="8">The sequence shown here is derived from an EMBL/GenBank/DDBJ whole genome shotgun (WGS) entry which is preliminary data.</text>
</comment>
<evidence type="ECO:0000259" key="6">
    <source>
        <dbReference type="PROSITE" id="PS50975"/>
    </source>
</evidence>
<dbReference type="Proteomes" id="UP000637359">
    <property type="component" value="Unassembled WGS sequence"/>
</dbReference>
<evidence type="ECO:0000313" key="9">
    <source>
        <dbReference type="Proteomes" id="UP000637359"/>
    </source>
</evidence>
<dbReference type="GO" id="GO:0005524">
    <property type="term" value="F:ATP binding"/>
    <property type="evidence" value="ECO:0007669"/>
    <property type="project" value="UniProtKB-UniRule"/>
</dbReference>
<evidence type="ECO:0000256" key="4">
    <source>
        <dbReference type="PROSITE-ProRule" id="PRU00520"/>
    </source>
</evidence>
<dbReference type="Pfam" id="PF02655">
    <property type="entry name" value="ATP-grasp_3"/>
    <property type="match status" value="1"/>
</dbReference>
<sequence length="451" mass="51560">MSNEAIKICIHKDLTKKYLEKKSIPIPRGKVFTNDNTDQDILQYASNDLGYPVVIKPVNGTGGHGVIANIRDEREFENALQYVKYELNYSDIIVEKYFLGEDYRLYVIGNRVVGAFKKIPANVIGDGKSSIRELLRIKNQERNSIPAFNNRLIKVDKETNSLLEEKGYTLDTVPKAGEQVFLKTKNNVSSGGDPIDVTDLLTDEIKQIAIEACNAIPGLVQCGVDMIVDPSFKNGVVLEINSRPHITSHLFPMQGKGRDIPKAIIDYYFPETKGKITEHASLLYFDFKSVVTAFRNGFAQEIRIPDLPTVEMNFTRYHLIAPKKESFRKWVQRQARKHNINGYVKLLKNGKTSVVVGGNINSINKLRELLDNHPQINSIEEKSWNKPVKVGFELIEIEDIDKKPEEKPYLIKYQKLEKDYILLKKKYQSVINSTSWKTTRLLRSIGRIFKR</sequence>
<dbReference type="PROSITE" id="PS50975">
    <property type="entry name" value="ATP_GRASP"/>
    <property type="match status" value="1"/>
</dbReference>
<dbReference type="GO" id="GO:0005737">
    <property type="term" value="C:cytoplasm"/>
    <property type="evidence" value="ECO:0007669"/>
    <property type="project" value="TreeGrafter"/>
</dbReference>
<dbReference type="Gene3D" id="3.30.1490.20">
    <property type="entry name" value="ATP-grasp fold, A domain"/>
    <property type="match status" value="1"/>
</dbReference>
<accession>A0A923L3A6</accession>